<dbReference type="PANTHER" id="PTHR33570:SF2">
    <property type="entry name" value="CARBOXYMUCONOLACTONE DECARBOXYLASE-LIKE DOMAIN-CONTAINING PROTEIN"/>
    <property type="match status" value="1"/>
</dbReference>
<gene>
    <name evidence="2" type="ORF">CJ235_04775</name>
</gene>
<dbReference type="EMBL" id="PNGG01000002">
    <property type="protein sequence ID" value="PMC19683.1"/>
    <property type="molecule type" value="Genomic_DNA"/>
</dbReference>
<feature type="domain" description="Carboxymuconolactone decarboxylase-like" evidence="1">
    <location>
        <begin position="39"/>
        <end position="122"/>
    </location>
</feature>
<dbReference type="Gene3D" id="1.20.1290.10">
    <property type="entry name" value="AhpD-like"/>
    <property type="match status" value="1"/>
</dbReference>
<name>A0A2N6QJC1_9STAP</name>
<dbReference type="PANTHER" id="PTHR33570">
    <property type="entry name" value="4-CARBOXYMUCONOLACTONE DECARBOXYLASE FAMILY PROTEIN"/>
    <property type="match status" value="1"/>
</dbReference>
<reference evidence="2 3" key="1">
    <citation type="submission" date="2017-09" db="EMBL/GenBank/DDBJ databases">
        <title>Bacterial strain isolated from the female urinary microbiota.</title>
        <authorList>
            <person name="Thomas-White K."/>
            <person name="Kumar N."/>
            <person name="Forster S."/>
            <person name="Putonti C."/>
            <person name="Lawley T."/>
            <person name="Wolfe A.J."/>
        </authorList>
    </citation>
    <scope>NUCLEOTIDE SEQUENCE [LARGE SCALE GENOMIC DNA]</scope>
    <source>
        <strain evidence="2 3">UMB0834</strain>
    </source>
</reference>
<dbReference type="InterPro" id="IPR052512">
    <property type="entry name" value="4CMD/NDH-1_regulator"/>
</dbReference>
<dbReference type="RefSeq" id="WP_070502432.1">
    <property type="nucleotide sequence ID" value="NZ_JAASJD010000001.1"/>
</dbReference>
<protein>
    <submittedName>
        <fullName evidence="2">Carboxymuconolactone decarboxylase family protein</fullName>
    </submittedName>
</protein>
<organism evidence="2 3">
    <name type="scientific">Staphylococcus pettenkoferi</name>
    <dbReference type="NCBI Taxonomy" id="170573"/>
    <lineage>
        <taxon>Bacteria</taxon>
        <taxon>Bacillati</taxon>
        <taxon>Bacillota</taxon>
        <taxon>Bacilli</taxon>
        <taxon>Bacillales</taxon>
        <taxon>Staphylococcaceae</taxon>
        <taxon>Staphylococcus</taxon>
    </lineage>
</organism>
<dbReference type="InterPro" id="IPR029032">
    <property type="entry name" value="AhpD-like"/>
</dbReference>
<dbReference type="SUPFAM" id="SSF69118">
    <property type="entry name" value="AhpD-like"/>
    <property type="match status" value="1"/>
</dbReference>
<evidence type="ECO:0000313" key="2">
    <source>
        <dbReference type="EMBL" id="PMC19683.1"/>
    </source>
</evidence>
<dbReference type="InterPro" id="IPR003779">
    <property type="entry name" value="CMD-like"/>
</dbReference>
<evidence type="ECO:0000259" key="1">
    <source>
        <dbReference type="Pfam" id="PF02627"/>
    </source>
</evidence>
<dbReference type="GO" id="GO:0051920">
    <property type="term" value="F:peroxiredoxin activity"/>
    <property type="evidence" value="ECO:0007669"/>
    <property type="project" value="InterPro"/>
</dbReference>
<dbReference type="Pfam" id="PF02627">
    <property type="entry name" value="CMD"/>
    <property type="match status" value="1"/>
</dbReference>
<proteinExistence type="predicted"/>
<accession>A0A2N6QJC1</accession>
<dbReference type="AlphaFoldDB" id="A0A2N6QJC1"/>
<comment type="caution">
    <text evidence="2">The sequence shown here is derived from an EMBL/GenBank/DDBJ whole genome shotgun (WGS) entry which is preliminary data.</text>
</comment>
<evidence type="ECO:0000313" key="3">
    <source>
        <dbReference type="Proteomes" id="UP000235748"/>
    </source>
</evidence>
<dbReference type="Proteomes" id="UP000235748">
    <property type="component" value="Unassembled WGS sequence"/>
</dbReference>
<sequence length="138" mass="15459">MEQSRSEIGQKIMDDLTASDNENIPTHANIEEELGDVAPGLGDLVKEFAFGDIYSREGLDYKQRAISTISALVTLGTEPQLELHINVALTVGLIPQEISETIMHLLPYVGFPRVLNALQLVKKVYKERNVDYYTQPEK</sequence>